<evidence type="ECO:0000259" key="6">
    <source>
        <dbReference type="Pfam" id="PF04542"/>
    </source>
</evidence>
<dbReference type="Gene3D" id="1.10.1740.10">
    <property type="match status" value="1"/>
</dbReference>
<dbReference type="GO" id="GO:0016987">
    <property type="term" value="F:sigma factor activity"/>
    <property type="evidence" value="ECO:0007669"/>
    <property type="project" value="UniProtKB-KW"/>
</dbReference>
<dbReference type="SUPFAM" id="SSF88659">
    <property type="entry name" value="Sigma3 and sigma4 domains of RNA polymerase sigma factors"/>
    <property type="match status" value="1"/>
</dbReference>
<reference evidence="8 9" key="1">
    <citation type="submission" date="2016-03" db="EMBL/GenBank/DDBJ databases">
        <title>Genome sequence of Rhodococcus kyotonensis KB10.</title>
        <authorList>
            <person name="Jeong H."/>
            <person name="Hong C.E."/>
            <person name="Jo S.H."/>
            <person name="Park J.M."/>
        </authorList>
    </citation>
    <scope>NUCLEOTIDE SEQUENCE [LARGE SCALE GENOMIC DNA]</scope>
    <source>
        <strain evidence="8 9">KB10</strain>
    </source>
</reference>
<dbReference type="InterPro" id="IPR039425">
    <property type="entry name" value="RNA_pol_sigma-70-like"/>
</dbReference>
<gene>
    <name evidence="8" type="ORF">A3K89_05800</name>
</gene>
<dbReference type="InterPro" id="IPR036388">
    <property type="entry name" value="WH-like_DNA-bd_sf"/>
</dbReference>
<keyword evidence="4" id="KW-0238">DNA-binding</keyword>
<name>A0A177YH29_9NOCA</name>
<evidence type="ECO:0000256" key="1">
    <source>
        <dbReference type="ARBA" id="ARBA00010641"/>
    </source>
</evidence>
<dbReference type="GO" id="GO:0006352">
    <property type="term" value="P:DNA-templated transcription initiation"/>
    <property type="evidence" value="ECO:0007669"/>
    <property type="project" value="InterPro"/>
</dbReference>
<dbReference type="PANTHER" id="PTHR43133">
    <property type="entry name" value="RNA POLYMERASE ECF-TYPE SIGMA FACTO"/>
    <property type="match status" value="1"/>
</dbReference>
<dbReference type="NCBIfam" id="TIGR02937">
    <property type="entry name" value="sigma70-ECF"/>
    <property type="match status" value="1"/>
</dbReference>
<evidence type="ECO:0000259" key="7">
    <source>
        <dbReference type="Pfam" id="PF08281"/>
    </source>
</evidence>
<evidence type="ECO:0000256" key="3">
    <source>
        <dbReference type="ARBA" id="ARBA00023082"/>
    </source>
</evidence>
<dbReference type="InterPro" id="IPR007627">
    <property type="entry name" value="RNA_pol_sigma70_r2"/>
</dbReference>
<dbReference type="InterPro" id="IPR013325">
    <property type="entry name" value="RNA_pol_sigma_r2"/>
</dbReference>
<dbReference type="Gene3D" id="1.10.10.10">
    <property type="entry name" value="Winged helix-like DNA-binding domain superfamily/Winged helix DNA-binding domain"/>
    <property type="match status" value="1"/>
</dbReference>
<evidence type="ECO:0000256" key="2">
    <source>
        <dbReference type="ARBA" id="ARBA00023015"/>
    </source>
</evidence>
<dbReference type="Pfam" id="PF08281">
    <property type="entry name" value="Sigma70_r4_2"/>
    <property type="match status" value="1"/>
</dbReference>
<dbReference type="Pfam" id="PF04542">
    <property type="entry name" value="Sigma70_r2"/>
    <property type="match status" value="1"/>
</dbReference>
<organism evidence="8 9">
    <name type="scientific">Rhodococcoides kyotonense</name>
    <dbReference type="NCBI Taxonomy" id="398843"/>
    <lineage>
        <taxon>Bacteria</taxon>
        <taxon>Bacillati</taxon>
        <taxon>Actinomycetota</taxon>
        <taxon>Actinomycetes</taxon>
        <taxon>Mycobacteriales</taxon>
        <taxon>Nocardiaceae</taxon>
        <taxon>Rhodococcoides</taxon>
    </lineage>
</organism>
<keyword evidence="9" id="KW-1185">Reference proteome</keyword>
<comment type="similarity">
    <text evidence="1">Belongs to the sigma-70 factor family. ECF subfamily.</text>
</comment>
<keyword evidence="3" id="KW-0731">Sigma factor</keyword>
<dbReference type="AlphaFoldDB" id="A0A177YH29"/>
<evidence type="ECO:0000313" key="9">
    <source>
        <dbReference type="Proteomes" id="UP000077519"/>
    </source>
</evidence>
<proteinExistence type="inferred from homology"/>
<evidence type="ECO:0000256" key="5">
    <source>
        <dbReference type="ARBA" id="ARBA00023163"/>
    </source>
</evidence>
<dbReference type="SUPFAM" id="SSF88946">
    <property type="entry name" value="Sigma2 domain of RNA polymerase sigma factors"/>
    <property type="match status" value="1"/>
</dbReference>
<evidence type="ECO:0000256" key="4">
    <source>
        <dbReference type="ARBA" id="ARBA00023125"/>
    </source>
</evidence>
<keyword evidence="2" id="KW-0805">Transcription regulation</keyword>
<evidence type="ECO:0000313" key="8">
    <source>
        <dbReference type="EMBL" id="OAK54827.1"/>
    </source>
</evidence>
<dbReference type="InterPro" id="IPR014284">
    <property type="entry name" value="RNA_pol_sigma-70_dom"/>
</dbReference>
<dbReference type="PANTHER" id="PTHR43133:SF8">
    <property type="entry name" value="RNA POLYMERASE SIGMA FACTOR HI_1459-RELATED"/>
    <property type="match status" value="1"/>
</dbReference>
<dbReference type="EMBL" id="LVHI01000012">
    <property type="protein sequence ID" value="OAK54827.1"/>
    <property type="molecule type" value="Genomic_DNA"/>
</dbReference>
<dbReference type="InterPro" id="IPR013324">
    <property type="entry name" value="RNA_pol_sigma_r3/r4-like"/>
</dbReference>
<feature type="domain" description="RNA polymerase sigma factor 70 region 4 type 2" evidence="7">
    <location>
        <begin position="140"/>
        <end position="191"/>
    </location>
</feature>
<comment type="caution">
    <text evidence="8">The sequence shown here is derived from an EMBL/GenBank/DDBJ whole genome shotgun (WGS) entry which is preliminary data.</text>
</comment>
<dbReference type="InterPro" id="IPR013249">
    <property type="entry name" value="RNA_pol_sigma70_r4_t2"/>
</dbReference>
<dbReference type="CDD" id="cd06171">
    <property type="entry name" value="Sigma70_r4"/>
    <property type="match status" value="1"/>
</dbReference>
<dbReference type="Proteomes" id="UP000077519">
    <property type="component" value="Unassembled WGS sequence"/>
</dbReference>
<sequence>MLDDGHDIDAGDTAWRRRGGDASDQSLIAAAVLGDRQAFEAIVMRYGPDMYRFTRNLLSDSGAAEEVVQDAFVAAWKGLENFRGASSLRTWLFSLVSHKVVDHRRRRAISPAEDWVFERADHDPSGDPERQAASSGFMAALDAALSELPYRQRSAWLLREVEGMTHVEIGQIMSMSPGAVRGQLQRARTTLSARMSTWR</sequence>
<protein>
    <submittedName>
        <fullName evidence="8">RNA polymerase subunit sigma-70</fullName>
    </submittedName>
</protein>
<dbReference type="RefSeq" id="WP_068425771.1">
    <property type="nucleotide sequence ID" value="NZ_LVHI01000012.1"/>
</dbReference>
<dbReference type="GO" id="GO:0003677">
    <property type="term" value="F:DNA binding"/>
    <property type="evidence" value="ECO:0007669"/>
    <property type="project" value="UniProtKB-KW"/>
</dbReference>
<keyword evidence="5" id="KW-0804">Transcription</keyword>
<accession>A0A177YH29</accession>
<feature type="domain" description="RNA polymerase sigma-70 region 2" evidence="6">
    <location>
        <begin position="43"/>
        <end position="108"/>
    </location>
</feature>